<gene>
    <name evidence="1" type="ORF">QFC22_000062</name>
</gene>
<protein>
    <submittedName>
        <fullName evidence="1">Uncharacterized protein</fullName>
    </submittedName>
</protein>
<name>A0ACC2XM24_9TREE</name>
<dbReference type="EMBL" id="JASBWU010000001">
    <property type="protein sequence ID" value="KAJ9125109.1"/>
    <property type="molecule type" value="Genomic_DNA"/>
</dbReference>
<keyword evidence="2" id="KW-1185">Reference proteome</keyword>
<sequence length="1097" mass="120091">MATLPDDPEMSLEEDRFEVECWRYVGEPLGFGSAVVSQTMRPAVADLAKGSGPAQNDKSDGWFGLENAHELHVGFALLFIVFLVVTVVQHIFEQEWRSVGAGRWTRNWFGIKETIEGEERFIMSVERSSFFGLGVGSRRNRREEVESWRRARLVCQGDITGNDSVVCVYDGDDIIYSFRPTGLQATDISVPHKSLYTDQPCIRIANIGKAAILDGSEITPAPSPNLGRPIPDEKRSFFKGASTTPSLRSFASSHSLSIKSRPPSITTSSNTLKTPATSSFPPQISPKDSELTPLTGPWLSPVSSTTSAMSNTSRRSSTSTYSTAHEDEGKDELSPLKTGSPSPAPPTLTSGPAQAESVEHTTPRANRISHRKPKPRLYASEESIPRISFHAAQSTPFKSPTTTSNSLTELALVFEDGHIQQAWLGLLKSLAKPEIVGVFDHYSDTHKTVDPHVNLFNTRRLHRILEVTVHDIRDLKFFVRNDVPEPRNRKGIMRSISSGIGQTIKSLAEDDRVEAGEQTDSFFLEIRLDNTVLARTSTKAANLGLIWSETFLFAGIPEWDRLSFHLFRVNPDLPPTSLSSTTILAMDLETGRTVEGRYSFSSMMDEASGQLRLKVRRDTLSLGDSVGYERTQNLIQITSLIVSIVKSFQALSNPCRGNLSITTNATGLPGGSVSLCHAGTALCSLDEVIRVLIDEEVQTPAATLFRANTPLTKLLETAMRIYAFEYVRSAVGPTVREVCKRQLVCDTPVGRESTAASSDILKPYVQQLWNDIYMSRHIFPTFLRKVLHHLKLAVSKQHSGSKKLQFQAVSSFLFLRLIGPAIMWPTMFDLVSAPPCAEVQRTLKTLAKPIMSLAFLVEASEQNQQDKATNEFVEANSTALTDYLEACATIDPDSHVFSIDQRVEDIASALVKRKARLRGSDRDAVYVLSAIGAIDLVKELATISEGKPVLPDSPTQRDSDLASSYGKSRMQPRSASTAPDLVIAPFKKEGEDSLNIISLGEAIKSLGKPSSQIHSSDSRFASNNLPSSPNSQPPKMIDLAIPSISKRTSSLSGTTSSAQPGRSNGTALQNSSQSPVDPASKTSSQSSIRASKPVNRI</sequence>
<organism evidence="1 2">
    <name type="scientific">Naganishia vaughanmartiniae</name>
    <dbReference type="NCBI Taxonomy" id="1424756"/>
    <lineage>
        <taxon>Eukaryota</taxon>
        <taxon>Fungi</taxon>
        <taxon>Dikarya</taxon>
        <taxon>Basidiomycota</taxon>
        <taxon>Agaricomycotina</taxon>
        <taxon>Tremellomycetes</taxon>
        <taxon>Filobasidiales</taxon>
        <taxon>Filobasidiaceae</taxon>
        <taxon>Naganishia</taxon>
    </lineage>
</organism>
<proteinExistence type="predicted"/>
<accession>A0ACC2XM24</accession>
<dbReference type="Proteomes" id="UP001243375">
    <property type="component" value="Unassembled WGS sequence"/>
</dbReference>
<evidence type="ECO:0000313" key="1">
    <source>
        <dbReference type="EMBL" id="KAJ9125109.1"/>
    </source>
</evidence>
<evidence type="ECO:0000313" key="2">
    <source>
        <dbReference type="Proteomes" id="UP001243375"/>
    </source>
</evidence>
<reference evidence="1" key="1">
    <citation type="submission" date="2023-04" db="EMBL/GenBank/DDBJ databases">
        <title>Draft Genome sequencing of Naganishia species isolated from polar environments using Oxford Nanopore Technology.</title>
        <authorList>
            <person name="Leo P."/>
            <person name="Venkateswaran K."/>
        </authorList>
    </citation>
    <scope>NUCLEOTIDE SEQUENCE</scope>
    <source>
        <strain evidence="1">MNA-CCFEE 5425</strain>
    </source>
</reference>
<comment type="caution">
    <text evidence="1">The sequence shown here is derived from an EMBL/GenBank/DDBJ whole genome shotgun (WGS) entry which is preliminary data.</text>
</comment>